<sequence>MAHSAPKLKLLFFVQLPPPYHGFTVMNRVAVESEFMSAFDVRLQVINFAASVDELGGKFSFRKIFLLVKYLFQIFGKCLTQRYDYAIYPICFSAIPFLRDVILLSVVRLFGIKIIYYAHGNHLPEFYSRSPKWLQCLIDNFVRAATAAIVVGENLKFNFTPFLPCERIFSVHNGIETFKSSPPLKKTKSHIQVLYLSNLTRTKGFFVLLEAIPKVIAHIKDIQFVFAGAWEDLRDKADAENFVREKQLQDFVVWKGPVVGEAKEQLFYESDIFVFPTFYPIETFGIVNLEAMQAGLPIITTGRAAIPEVVEDGVNGFIVPEQDPLAVAEKILLLAQDEHLRQRMRENNLKKFHQFYTKEKYAERLIRTIEQIHALHVQAHA</sequence>
<feature type="domain" description="Glycosyl transferase family 1" evidence="2">
    <location>
        <begin position="183"/>
        <end position="349"/>
    </location>
</feature>
<dbReference type="PANTHER" id="PTHR46401">
    <property type="entry name" value="GLYCOSYLTRANSFERASE WBBK-RELATED"/>
    <property type="match status" value="1"/>
</dbReference>
<evidence type="ECO:0000313" key="4">
    <source>
        <dbReference type="Proteomes" id="UP000266389"/>
    </source>
</evidence>
<evidence type="ECO:0000313" key="3">
    <source>
        <dbReference type="EMBL" id="RFM25480.1"/>
    </source>
</evidence>
<protein>
    <submittedName>
        <fullName evidence="3">Glycosyltransferase family 1 protein</fullName>
    </submittedName>
</protein>
<proteinExistence type="predicted"/>
<keyword evidence="1 3" id="KW-0808">Transferase</keyword>
<dbReference type="SUPFAM" id="SSF53756">
    <property type="entry name" value="UDP-Glycosyltransferase/glycogen phosphorylase"/>
    <property type="match status" value="1"/>
</dbReference>
<dbReference type="PANTHER" id="PTHR46401:SF2">
    <property type="entry name" value="GLYCOSYLTRANSFERASE WBBK-RELATED"/>
    <property type="match status" value="1"/>
</dbReference>
<dbReference type="Gene3D" id="3.40.50.2000">
    <property type="entry name" value="Glycogen Phosphorylase B"/>
    <property type="match status" value="2"/>
</dbReference>
<dbReference type="Proteomes" id="UP000266389">
    <property type="component" value="Unassembled WGS sequence"/>
</dbReference>
<name>A0A395M3Z7_9BACT</name>
<dbReference type="GO" id="GO:0016757">
    <property type="term" value="F:glycosyltransferase activity"/>
    <property type="evidence" value="ECO:0007669"/>
    <property type="project" value="InterPro"/>
</dbReference>
<gene>
    <name evidence="3" type="ORF">D0433_00160</name>
</gene>
<organism evidence="3 4">
    <name type="scientific">Candidatus Thermochlorobacter aerophilus</name>
    <dbReference type="NCBI Taxonomy" id="1868324"/>
    <lineage>
        <taxon>Bacteria</taxon>
        <taxon>Pseudomonadati</taxon>
        <taxon>Chlorobiota</taxon>
        <taxon>Chlorobiia</taxon>
        <taxon>Chlorobiales</taxon>
        <taxon>Candidatus Thermochlorobacteriaceae</taxon>
        <taxon>Candidatus Thermochlorobacter</taxon>
    </lineage>
</organism>
<evidence type="ECO:0000259" key="2">
    <source>
        <dbReference type="Pfam" id="PF00534"/>
    </source>
</evidence>
<dbReference type="AlphaFoldDB" id="A0A395M3Z7"/>
<dbReference type="EMBL" id="PHFL01000001">
    <property type="protein sequence ID" value="RFM25480.1"/>
    <property type="molecule type" value="Genomic_DNA"/>
</dbReference>
<dbReference type="InterPro" id="IPR001296">
    <property type="entry name" value="Glyco_trans_1"/>
</dbReference>
<evidence type="ECO:0000256" key="1">
    <source>
        <dbReference type="ARBA" id="ARBA00022679"/>
    </source>
</evidence>
<dbReference type="GO" id="GO:0009103">
    <property type="term" value="P:lipopolysaccharide biosynthetic process"/>
    <property type="evidence" value="ECO:0007669"/>
    <property type="project" value="TreeGrafter"/>
</dbReference>
<reference evidence="3 4" key="1">
    <citation type="journal article" date="2011" name="ISME J.">
        <title>Community ecology of hot spring cyanobacterial mats: predominant populations and their functional potential.</title>
        <authorList>
            <person name="Klatt C.G."/>
            <person name="Wood J.M."/>
            <person name="Rusch D.B."/>
            <person name="Bateson M.M."/>
            <person name="Hamamura N."/>
            <person name="Heidelberg J.F."/>
            <person name="Grossman A.R."/>
            <person name="Bhaya D."/>
            <person name="Cohan F.M."/>
            <person name="Kuhl M."/>
            <person name="Bryant D.A."/>
            <person name="Ward D.M."/>
        </authorList>
    </citation>
    <scope>NUCLEOTIDE SEQUENCE [LARGE SCALE GENOMIC DNA]</scope>
    <source>
        <strain evidence="3">OS</strain>
    </source>
</reference>
<dbReference type="CDD" id="cd03801">
    <property type="entry name" value="GT4_PimA-like"/>
    <property type="match status" value="1"/>
</dbReference>
<comment type="caution">
    <text evidence="3">The sequence shown here is derived from an EMBL/GenBank/DDBJ whole genome shotgun (WGS) entry which is preliminary data.</text>
</comment>
<dbReference type="Pfam" id="PF00534">
    <property type="entry name" value="Glycos_transf_1"/>
    <property type="match status" value="1"/>
</dbReference>
<accession>A0A395M3Z7</accession>